<dbReference type="WBParaSite" id="L893_g30742.t1">
    <property type="protein sequence ID" value="L893_g30742.t1"/>
    <property type="gene ID" value="L893_g30742"/>
</dbReference>
<dbReference type="Proteomes" id="UP000095287">
    <property type="component" value="Unplaced"/>
</dbReference>
<keyword evidence="2" id="KW-1133">Transmembrane helix</keyword>
<name>A0A1I7ZX00_9BILA</name>
<reference evidence="4" key="1">
    <citation type="submission" date="2016-11" db="UniProtKB">
        <authorList>
            <consortium name="WormBaseParasite"/>
        </authorList>
    </citation>
    <scope>IDENTIFICATION</scope>
</reference>
<sequence length="117" mass="13167">MVLEPLVVRFPAMGLLLIPYTFFAHDWIILHSAKLTRRFAPMIDVKSMLSASSAYNPAFNEFIANPDFKNRVYNCCVYGPELNPDLPRTADEVSPPASEVSDAESNKEKKIKKIPIP</sequence>
<keyword evidence="3" id="KW-1185">Reference proteome</keyword>
<feature type="region of interest" description="Disordered" evidence="1">
    <location>
        <begin position="87"/>
        <end position="117"/>
    </location>
</feature>
<evidence type="ECO:0000256" key="2">
    <source>
        <dbReference type="SAM" id="Phobius"/>
    </source>
</evidence>
<evidence type="ECO:0000313" key="3">
    <source>
        <dbReference type="Proteomes" id="UP000095287"/>
    </source>
</evidence>
<feature type="transmembrane region" description="Helical" evidence="2">
    <location>
        <begin position="6"/>
        <end position="29"/>
    </location>
</feature>
<keyword evidence="2" id="KW-0812">Transmembrane</keyword>
<organism evidence="3 4">
    <name type="scientific">Steinernema glaseri</name>
    <dbReference type="NCBI Taxonomy" id="37863"/>
    <lineage>
        <taxon>Eukaryota</taxon>
        <taxon>Metazoa</taxon>
        <taxon>Ecdysozoa</taxon>
        <taxon>Nematoda</taxon>
        <taxon>Chromadorea</taxon>
        <taxon>Rhabditida</taxon>
        <taxon>Tylenchina</taxon>
        <taxon>Panagrolaimomorpha</taxon>
        <taxon>Strongyloidoidea</taxon>
        <taxon>Steinernematidae</taxon>
        <taxon>Steinernema</taxon>
    </lineage>
</organism>
<proteinExistence type="predicted"/>
<protein>
    <submittedName>
        <fullName evidence="4">Uncharacterized protein</fullName>
    </submittedName>
</protein>
<keyword evidence="2" id="KW-0472">Membrane</keyword>
<evidence type="ECO:0000313" key="4">
    <source>
        <dbReference type="WBParaSite" id="L893_g30742.t1"/>
    </source>
</evidence>
<accession>A0A1I7ZX00</accession>
<dbReference type="AlphaFoldDB" id="A0A1I7ZX00"/>
<evidence type="ECO:0000256" key="1">
    <source>
        <dbReference type="SAM" id="MobiDB-lite"/>
    </source>
</evidence>